<feature type="domain" description="SCP2" evidence="1">
    <location>
        <begin position="10"/>
        <end position="114"/>
    </location>
</feature>
<dbReference type="InterPro" id="IPR036527">
    <property type="entry name" value="SCP2_sterol-bd_dom_sf"/>
</dbReference>
<dbReference type="InterPro" id="IPR003033">
    <property type="entry name" value="SCP2_sterol-bd_dom"/>
</dbReference>
<dbReference type="EMBL" id="CDQK01000002">
    <property type="protein sequence ID" value="CEP21724.1"/>
    <property type="molecule type" value="Genomic_DNA"/>
</dbReference>
<evidence type="ECO:0000313" key="3">
    <source>
        <dbReference type="Proteomes" id="UP000038830"/>
    </source>
</evidence>
<dbReference type="Proteomes" id="UP000038830">
    <property type="component" value="Unassembled WGS sequence"/>
</dbReference>
<accession>A0A0H5CBJ0</accession>
<dbReference type="Gene3D" id="3.30.1050.10">
    <property type="entry name" value="SCP2 sterol-binding domain"/>
    <property type="match status" value="1"/>
</dbReference>
<dbReference type="AlphaFoldDB" id="A0A0H5CBJ0"/>
<reference evidence="3" key="1">
    <citation type="journal article" date="2015" name="J. Biotechnol.">
        <title>The structure of the Cyberlindnera jadinii genome and its relation to Candida utilis analyzed by the occurrence of single nucleotide polymorphisms.</title>
        <authorList>
            <person name="Rupp O."/>
            <person name="Brinkrolf K."/>
            <person name="Buerth C."/>
            <person name="Kunigo M."/>
            <person name="Schneider J."/>
            <person name="Jaenicke S."/>
            <person name="Goesmann A."/>
            <person name="Puehler A."/>
            <person name="Jaeger K.-E."/>
            <person name="Ernst J.F."/>
        </authorList>
    </citation>
    <scope>NUCLEOTIDE SEQUENCE [LARGE SCALE GENOMIC DNA]</scope>
    <source>
        <strain evidence="3">ATCC 18201 / CBS 1600 / BCRC 20928 / JCM 3617 / NBRC 0987 / NRRL Y-1542</strain>
    </source>
</reference>
<protein>
    <recommendedName>
        <fullName evidence="1">SCP2 domain-containing protein</fullName>
    </recommendedName>
</protein>
<sequence length="123" mass="13573">MSFKSEPIFKQIETSLSSNPSLAKELVKKTNSVIIFNLKNKKGEQKAWKLDLKKEGILTETTADAESDLLINLGDLDFKKLVNGKSNSQKLFLTGKLKVRGDVMKAANIEKILKAVAPAKAKL</sequence>
<evidence type="ECO:0000313" key="2">
    <source>
        <dbReference type="EMBL" id="CEP21724.1"/>
    </source>
</evidence>
<dbReference type="SUPFAM" id="SSF55718">
    <property type="entry name" value="SCP-like"/>
    <property type="match status" value="1"/>
</dbReference>
<dbReference type="GO" id="GO:0005829">
    <property type="term" value="C:cytosol"/>
    <property type="evidence" value="ECO:0007669"/>
    <property type="project" value="TreeGrafter"/>
</dbReference>
<proteinExistence type="predicted"/>
<dbReference type="PANTHER" id="PTHR10094:SF25">
    <property type="entry name" value="SCP2 STEROL-BINDING DOMAIN-CONTAINING PROTEIN 1"/>
    <property type="match status" value="1"/>
</dbReference>
<dbReference type="Pfam" id="PF02036">
    <property type="entry name" value="SCP2"/>
    <property type="match status" value="1"/>
</dbReference>
<evidence type="ECO:0000259" key="1">
    <source>
        <dbReference type="Pfam" id="PF02036"/>
    </source>
</evidence>
<dbReference type="PANTHER" id="PTHR10094">
    <property type="entry name" value="STEROL CARRIER PROTEIN 2 SCP-2 FAMILY PROTEIN"/>
    <property type="match status" value="1"/>
</dbReference>
<organism evidence="2 3">
    <name type="scientific">Cyberlindnera jadinii (strain ATCC 18201 / CBS 1600 / BCRC 20928 / JCM 3617 / NBRC 0987 / NRRL Y-1542)</name>
    <name type="common">Torula yeast</name>
    <name type="synonym">Candida utilis</name>
    <dbReference type="NCBI Taxonomy" id="983966"/>
    <lineage>
        <taxon>Eukaryota</taxon>
        <taxon>Fungi</taxon>
        <taxon>Dikarya</taxon>
        <taxon>Ascomycota</taxon>
        <taxon>Saccharomycotina</taxon>
        <taxon>Saccharomycetes</taxon>
        <taxon>Phaffomycetales</taxon>
        <taxon>Phaffomycetaceae</taxon>
        <taxon>Cyberlindnera</taxon>
    </lineage>
</organism>
<name>A0A0H5CBJ0_CYBJN</name>
<gene>
    <name evidence="2" type="ORF">BN1211_1910</name>
</gene>